<organism evidence="1 2">
    <name type="scientific">Methylobacterium symbioticum</name>
    <dbReference type="NCBI Taxonomy" id="2584084"/>
    <lineage>
        <taxon>Bacteria</taxon>
        <taxon>Pseudomonadati</taxon>
        <taxon>Pseudomonadota</taxon>
        <taxon>Alphaproteobacteria</taxon>
        <taxon>Hyphomicrobiales</taxon>
        <taxon>Methylobacteriaceae</taxon>
        <taxon>Methylobacterium</taxon>
    </lineage>
</organism>
<keyword evidence="2" id="KW-1185">Reference proteome</keyword>
<proteinExistence type="predicted"/>
<dbReference type="Proteomes" id="UP000410984">
    <property type="component" value="Unassembled WGS sequence"/>
</dbReference>
<sequence>MAMHAPILDGPEADSDTLLRCLTDVEQAVLRALDDEFVSATVIRWRAKLPTTQRVGPTLAACAKLEQLGLAACIGVGLGRRWARADAAEFASA</sequence>
<name>A0A509E8N5_9HYPH</name>
<protein>
    <submittedName>
        <fullName evidence="1">Uncharacterized protein</fullName>
    </submittedName>
</protein>
<dbReference type="RefSeq" id="WP_142581453.1">
    <property type="nucleotide sequence ID" value="NZ_CABFPH010000003.1"/>
</dbReference>
<evidence type="ECO:0000313" key="2">
    <source>
        <dbReference type="Proteomes" id="UP000410984"/>
    </source>
</evidence>
<gene>
    <name evidence="1" type="ORF">MET9862_00419</name>
</gene>
<evidence type="ECO:0000313" key="1">
    <source>
        <dbReference type="EMBL" id="VUD69859.1"/>
    </source>
</evidence>
<dbReference type="EMBL" id="CABFPH010000003">
    <property type="protein sequence ID" value="VUD69859.1"/>
    <property type="molecule type" value="Genomic_DNA"/>
</dbReference>
<dbReference type="OrthoDB" id="9841956at2"/>
<reference evidence="1 2" key="1">
    <citation type="submission" date="2019-06" db="EMBL/GenBank/DDBJ databases">
        <authorList>
            <person name="Rodrigo-Torres L."/>
            <person name="Arahal R. D."/>
            <person name="Lucena T."/>
        </authorList>
    </citation>
    <scope>NUCLEOTIDE SEQUENCE [LARGE SCALE GENOMIC DNA]</scope>
    <source>
        <strain evidence="1 2">SB0023/3</strain>
    </source>
</reference>
<dbReference type="AlphaFoldDB" id="A0A509E8N5"/>
<accession>A0A509E8N5</accession>